<reference evidence="2" key="1">
    <citation type="journal article" date="2021" name="Sci. Adv.">
        <title>The American lobster genome reveals insights on longevity, neural, and immune adaptations.</title>
        <authorList>
            <person name="Polinski J.M."/>
            <person name="Zimin A.V."/>
            <person name="Clark K.F."/>
            <person name="Kohn A.B."/>
            <person name="Sadowski N."/>
            <person name="Timp W."/>
            <person name="Ptitsyn A."/>
            <person name="Khanna P."/>
            <person name="Romanova D.Y."/>
            <person name="Williams P."/>
            <person name="Greenwood S.J."/>
            <person name="Moroz L.L."/>
            <person name="Walt D.R."/>
            <person name="Bodnar A.G."/>
        </authorList>
    </citation>
    <scope>NUCLEOTIDE SEQUENCE</scope>
    <source>
        <strain evidence="2">GMGI-L3</strain>
    </source>
</reference>
<sequence length="130" mass="14514">MIRVPNSRASQLLNIIIWRQNEVGGRRVLRLNSVEKKSYWEITAEEMRSKKAQTTITNPSVAECLPSPNLPHPATGGRSRRHLTTTRTKLPHCQTNGQDSNRPHPQEDADLDSSGLDKDHSTADSPGHLC</sequence>
<dbReference type="Proteomes" id="UP000747542">
    <property type="component" value="Unassembled WGS sequence"/>
</dbReference>
<accession>A0A8J5MZB5</accession>
<name>A0A8J5MZB5_HOMAM</name>
<organism evidence="2 3">
    <name type="scientific">Homarus americanus</name>
    <name type="common">American lobster</name>
    <dbReference type="NCBI Taxonomy" id="6706"/>
    <lineage>
        <taxon>Eukaryota</taxon>
        <taxon>Metazoa</taxon>
        <taxon>Ecdysozoa</taxon>
        <taxon>Arthropoda</taxon>
        <taxon>Crustacea</taxon>
        <taxon>Multicrustacea</taxon>
        <taxon>Malacostraca</taxon>
        <taxon>Eumalacostraca</taxon>
        <taxon>Eucarida</taxon>
        <taxon>Decapoda</taxon>
        <taxon>Pleocyemata</taxon>
        <taxon>Astacidea</taxon>
        <taxon>Nephropoidea</taxon>
        <taxon>Nephropidae</taxon>
        <taxon>Homarus</taxon>
    </lineage>
</organism>
<evidence type="ECO:0000313" key="3">
    <source>
        <dbReference type="Proteomes" id="UP000747542"/>
    </source>
</evidence>
<feature type="compositionally biased region" description="Polar residues" evidence="1">
    <location>
        <begin position="85"/>
        <end position="100"/>
    </location>
</feature>
<proteinExistence type="predicted"/>
<feature type="region of interest" description="Disordered" evidence="1">
    <location>
        <begin position="49"/>
        <end position="130"/>
    </location>
</feature>
<protein>
    <submittedName>
        <fullName evidence="2">Uncharacterized protein</fullName>
    </submittedName>
</protein>
<keyword evidence="3" id="KW-1185">Reference proteome</keyword>
<dbReference type="AlphaFoldDB" id="A0A8J5MZB5"/>
<evidence type="ECO:0000313" key="2">
    <source>
        <dbReference type="EMBL" id="KAG7169538.1"/>
    </source>
</evidence>
<comment type="caution">
    <text evidence="2">The sequence shown here is derived from an EMBL/GenBank/DDBJ whole genome shotgun (WGS) entry which is preliminary data.</text>
</comment>
<gene>
    <name evidence="2" type="ORF">Hamer_G024489</name>
</gene>
<evidence type="ECO:0000256" key="1">
    <source>
        <dbReference type="SAM" id="MobiDB-lite"/>
    </source>
</evidence>
<dbReference type="EMBL" id="JAHLQT010016029">
    <property type="protein sequence ID" value="KAG7169538.1"/>
    <property type="molecule type" value="Genomic_DNA"/>
</dbReference>